<dbReference type="RefSeq" id="WP_015869776.1">
    <property type="nucleotide sequence ID" value="NC_012779.2"/>
</dbReference>
<proteinExistence type="predicted"/>
<dbReference type="KEGG" id="eic:NT01EI_0327"/>
<dbReference type="EMBL" id="CP001600">
    <property type="protein sequence ID" value="ACR67569.1"/>
    <property type="molecule type" value="Genomic_DNA"/>
</dbReference>
<dbReference type="GeneID" id="69537416"/>
<sequence>MNNSTGILAAESGFTLPLQVLKSGRGYYIGTANHEGPVSRESEEYFNSHKKVVQAFTTVAWTQREWA</sequence>
<organism evidence="1 2">
    <name type="scientific">Edwardsiella ictaluri (strain 93-146)</name>
    <dbReference type="NCBI Taxonomy" id="634503"/>
    <lineage>
        <taxon>Bacteria</taxon>
        <taxon>Pseudomonadati</taxon>
        <taxon>Pseudomonadota</taxon>
        <taxon>Gammaproteobacteria</taxon>
        <taxon>Enterobacterales</taxon>
        <taxon>Hafniaceae</taxon>
        <taxon>Edwardsiella</taxon>
    </lineage>
</organism>
<evidence type="ECO:0000313" key="1">
    <source>
        <dbReference type="EMBL" id="ACR67569.1"/>
    </source>
</evidence>
<dbReference type="OrthoDB" id="8563547at2"/>
<accession>C5BCW3</accession>
<gene>
    <name evidence="1" type="ordered locus">NT01EI_0327</name>
</gene>
<dbReference type="AlphaFoldDB" id="C5BCW3"/>
<dbReference type="HOGENOM" id="CLU_174542_1_0_6"/>
<reference evidence="1 2" key="2">
    <citation type="journal article" date="2012" name="J. Bacteriol.">
        <title>Genome Sequence of Edwardsiella ictaluri 93-146, a Strain Associated with a Natural Channel Catfish Outbreak of Enteric Septicemia of Catfish.</title>
        <authorList>
            <person name="Williams M.L."/>
            <person name="Gillaspy A.F."/>
            <person name="Dyer D.W."/>
            <person name="Thune R.L."/>
            <person name="Waldbieser G.C."/>
            <person name="Schuster S.C."/>
            <person name="Gipson J."/>
            <person name="Zaitshik J."/>
            <person name="Landry C."/>
            <person name="Banes M.M."/>
            <person name="Lawrence M.L."/>
        </authorList>
    </citation>
    <scope>NUCLEOTIDE SEQUENCE [LARGE SCALE GENOMIC DNA]</scope>
    <source>
        <strain evidence="1 2">93-146</strain>
    </source>
</reference>
<reference evidence="2" key="1">
    <citation type="submission" date="2009-03" db="EMBL/GenBank/DDBJ databases">
        <title>Complete genome sequence of Edwardsiella ictaluri 93-146.</title>
        <authorList>
            <person name="Williams M.L."/>
            <person name="Gillaspy A.F."/>
            <person name="Dyer D.W."/>
            <person name="Thune R.L."/>
            <person name="Waldbieser G.C."/>
            <person name="Schuster S.C."/>
            <person name="Gipson J."/>
            <person name="Zaitshik J."/>
            <person name="Landry C."/>
            <person name="Lawrence M.L."/>
        </authorList>
    </citation>
    <scope>NUCLEOTIDE SEQUENCE [LARGE SCALE GENOMIC DNA]</scope>
    <source>
        <strain evidence="2">93-146</strain>
    </source>
</reference>
<dbReference type="Proteomes" id="UP000001485">
    <property type="component" value="Chromosome"/>
</dbReference>
<evidence type="ECO:0000313" key="2">
    <source>
        <dbReference type="Proteomes" id="UP000001485"/>
    </source>
</evidence>
<name>C5BCW3_EDWI9</name>
<protein>
    <submittedName>
        <fullName evidence="1">Uncharacterized protein</fullName>
    </submittedName>
</protein>